<evidence type="ECO:0000256" key="3">
    <source>
        <dbReference type="SAM" id="MobiDB-lite"/>
    </source>
</evidence>
<name>A0A2T7P850_POMCA</name>
<comment type="caution">
    <text evidence="6">The sequence shown here is derived from an EMBL/GenBank/DDBJ whole genome shotgun (WGS) entry which is preliminary data.</text>
</comment>
<dbReference type="AlphaFoldDB" id="A0A2T7P850"/>
<dbReference type="PANTHER" id="PTHR22576">
    <property type="entry name" value="MUCOSA ASSOCIATED LYMPHOID TISSUE LYMPHOMA TRANSLOCATION PROTEIN 1/PARACASPASE"/>
    <property type="match status" value="1"/>
</dbReference>
<dbReference type="Proteomes" id="UP000245119">
    <property type="component" value="Linkage Group LG5"/>
</dbReference>
<gene>
    <name evidence="6" type="ORF">C0Q70_08833</name>
</gene>
<evidence type="ECO:0000256" key="1">
    <source>
        <dbReference type="ARBA" id="ARBA00010134"/>
    </source>
</evidence>
<dbReference type="SUPFAM" id="SSF52129">
    <property type="entry name" value="Caspase-like"/>
    <property type="match status" value="1"/>
</dbReference>
<feature type="domain" description="Caspase family p20" evidence="5">
    <location>
        <begin position="228"/>
        <end position="353"/>
    </location>
</feature>
<evidence type="ECO:0000256" key="2">
    <source>
        <dbReference type="RuleBase" id="RU003971"/>
    </source>
</evidence>
<dbReference type="GO" id="GO:0006508">
    <property type="term" value="P:proteolysis"/>
    <property type="evidence" value="ECO:0007669"/>
    <property type="project" value="InterPro"/>
</dbReference>
<dbReference type="PANTHER" id="PTHR22576:SF41">
    <property type="entry name" value="CASPASE 14, APOPTOSIS-RELATED CYSTEINE PEPTIDASE"/>
    <property type="match status" value="1"/>
</dbReference>
<dbReference type="Gene3D" id="3.40.50.1460">
    <property type="match status" value="1"/>
</dbReference>
<accession>A0A2T7P850</accession>
<feature type="domain" description="Caspase family p10" evidence="4">
    <location>
        <begin position="380"/>
        <end position="467"/>
    </location>
</feature>
<dbReference type="PROSITE" id="PS50208">
    <property type="entry name" value="CASPASE_P20"/>
    <property type="match status" value="1"/>
</dbReference>
<dbReference type="InterPro" id="IPR015917">
    <property type="entry name" value="Pept_C14A"/>
</dbReference>
<dbReference type="InterPro" id="IPR016129">
    <property type="entry name" value="Caspase_his_AS"/>
</dbReference>
<dbReference type="InterPro" id="IPR002138">
    <property type="entry name" value="Pept_C14_p10"/>
</dbReference>
<evidence type="ECO:0000259" key="5">
    <source>
        <dbReference type="PROSITE" id="PS50208"/>
    </source>
</evidence>
<dbReference type="PROSITE" id="PS50207">
    <property type="entry name" value="CASPASE_P10"/>
    <property type="match status" value="1"/>
</dbReference>
<dbReference type="CDD" id="cd00032">
    <property type="entry name" value="CASc"/>
    <property type="match status" value="1"/>
</dbReference>
<feature type="compositionally biased region" description="Acidic residues" evidence="3">
    <location>
        <begin position="365"/>
        <end position="378"/>
    </location>
</feature>
<dbReference type="OrthoDB" id="6117962at2759"/>
<dbReference type="InterPro" id="IPR052039">
    <property type="entry name" value="Caspase-related_regulators"/>
</dbReference>
<dbReference type="STRING" id="400727.A0A2T7P850"/>
<evidence type="ECO:0000313" key="7">
    <source>
        <dbReference type="Proteomes" id="UP000245119"/>
    </source>
</evidence>
<dbReference type="SMART" id="SM00115">
    <property type="entry name" value="CASc"/>
    <property type="match status" value="1"/>
</dbReference>
<evidence type="ECO:0000313" key="6">
    <source>
        <dbReference type="EMBL" id="PVD29579.1"/>
    </source>
</evidence>
<dbReference type="PROSITE" id="PS01121">
    <property type="entry name" value="CASPASE_HIS"/>
    <property type="match status" value="1"/>
</dbReference>
<dbReference type="GO" id="GO:0004197">
    <property type="term" value="F:cysteine-type endopeptidase activity"/>
    <property type="evidence" value="ECO:0007669"/>
    <property type="project" value="InterPro"/>
</dbReference>
<sequence>MGSVQSRDNVDILVHGCGAGKLIRKYSQILWTNSRESNCLKIKVGTDTRQAHILGFLPTWAPNDVHFNVRQKTNRGLIFTSLKEKVVVLLFDFNDRMTLEETSKYFSAWYYNLGKHADRVLLVGVNGGLEACDRRLATCNREPVTEAKLRTVMNSLRLHSLQTLKVDLDKPFDVKSVFVKAGGLFYMNFVNQEPLIAEPLEDEEPKPEPPIDAVLHVHLGKYKLNSMPTGLCLVINNINFNAASLDPRRGSEKDYSNIERVFSNLGFLVQEERDLTASQIDFLLQQTAHDYHSDLSCLVIFFLSHGRGSDTIHGVDGHVVRLHDVMRVFDGENCPQMAGKPKLFFFQSCRGGVNMRGVQPAVDSGVEDNADDDGEEEEERRYTIPVMRDTLIGFSTEANHVAYRCPENGSWYIQTLTETLERLCEDYDIEDILKITTEKVSLRSTPEGYKMCPNYRTNLAKRLRFRRSPSVAVRGKYSTLAVQGR</sequence>
<reference evidence="6 7" key="1">
    <citation type="submission" date="2018-04" db="EMBL/GenBank/DDBJ databases">
        <title>The genome of golden apple snail Pomacea canaliculata provides insight into stress tolerance and invasive adaptation.</title>
        <authorList>
            <person name="Liu C."/>
            <person name="Liu B."/>
            <person name="Ren Y."/>
            <person name="Zhang Y."/>
            <person name="Wang H."/>
            <person name="Li S."/>
            <person name="Jiang F."/>
            <person name="Yin L."/>
            <person name="Zhang G."/>
            <person name="Qian W."/>
            <person name="Fan W."/>
        </authorList>
    </citation>
    <scope>NUCLEOTIDE SEQUENCE [LARGE SCALE GENOMIC DNA]</scope>
    <source>
        <strain evidence="6">SZHN2017</strain>
        <tissue evidence="6">Muscle</tissue>
    </source>
</reference>
<protein>
    <recommendedName>
        <fullName evidence="8">Caspase family p20 domain-containing protein</fullName>
    </recommendedName>
</protein>
<dbReference type="InterPro" id="IPR029030">
    <property type="entry name" value="Caspase-like_dom_sf"/>
</dbReference>
<feature type="region of interest" description="Disordered" evidence="3">
    <location>
        <begin position="360"/>
        <end position="379"/>
    </location>
</feature>
<keyword evidence="7" id="KW-1185">Reference proteome</keyword>
<organism evidence="6 7">
    <name type="scientific">Pomacea canaliculata</name>
    <name type="common">Golden apple snail</name>
    <dbReference type="NCBI Taxonomy" id="400727"/>
    <lineage>
        <taxon>Eukaryota</taxon>
        <taxon>Metazoa</taxon>
        <taxon>Spiralia</taxon>
        <taxon>Lophotrochozoa</taxon>
        <taxon>Mollusca</taxon>
        <taxon>Gastropoda</taxon>
        <taxon>Caenogastropoda</taxon>
        <taxon>Architaenioglossa</taxon>
        <taxon>Ampullarioidea</taxon>
        <taxon>Ampullariidae</taxon>
        <taxon>Pomacea</taxon>
    </lineage>
</organism>
<dbReference type="Pfam" id="PF00656">
    <property type="entry name" value="Peptidase_C14"/>
    <property type="match status" value="1"/>
</dbReference>
<dbReference type="InterPro" id="IPR001309">
    <property type="entry name" value="Pept_C14_p20"/>
</dbReference>
<evidence type="ECO:0008006" key="8">
    <source>
        <dbReference type="Google" id="ProtNLM"/>
    </source>
</evidence>
<dbReference type="InterPro" id="IPR011600">
    <property type="entry name" value="Pept_C14_caspase"/>
</dbReference>
<proteinExistence type="inferred from homology"/>
<comment type="similarity">
    <text evidence="1 2">Belongs to the peptidase C14A family.</text>
</comment>
<dbReference type="OMA" id="QMPEMIS"/>
<evidence type="ECO:0000259" key="4">
    <source>
        <dbReference type="PROSITE" id="PS50207"/>
    </source>
</evidence>
<dbReference type="PRINTS" id="PR00376">
    <property type="entry name" value="IL1BCENZYME"/>
</dbReference>
<dbReference type="EMBL" id="PZQS01000005">
    <property type="protein sequence ID" value="PVD29579.1"/>
    <property type="molecule type" value="Genomic_DNA"/>
</dbReference>